<comment type="similarity">
    <text evidence="1 2">Belongs to the GSP E family.</text>
</comment>
<comment type="caution">
    <text evidence="4">The sequence shown here is derived from an EMBL/GenBank/DDBJ whole genome shotgun (WGS) entry which is preliminary data.</text>
</comment>
<keyword evidence="2" id="KW-0067">ATP-binding</keyword>
<dbReference type="Gene3D" id="3.30.450.90">
    <property type="match status" value="1"/>
</dbReference>
<evidence type="ECO:0000256" key="1">
    <source>
        <dbReference type="ARBA" id="ARBA00006611"/>
    </source>
</evidence>
<accession>A0A0A3YK84</accession>
<dbReference type="EMBL" id="JRUQ01000080">
    <property type="protein sequence ID" value="KGT87020.1"/>
    <property type="molecule type" value="Genomic_DNA"/>
</dbReference>
<dbReference type="OrthoDB" id="9810761at2"/>
<evidence type="ECO:0000313" key="5">
    <source>
        <dbReference type="Proteomes" id="UP000030351"/>
    </source>
</evidence>
<dbReference type="SUPFAM" id="SSF52540">
    <property type="entry name" value="P-loop containing nucleoside triphosphate hydrolases"/>
    <property type="match status" value="1"/>
</dbReference>
<name>A0A0A3YK84_9GAMM</name>
<dbReference type="STRING" id="371042.NG99_24400"/>
<dbReference type="Proteomes" id="UP000030351">
    <property type="component" value="Unassembled WGS sequence"/>
</dbReference>
<dbReference type="NCBIfam" id="TIGR02788">
    <property type="entry name" value="VirB11"/>
    <property type="match status" value="1"/>
</dbReference>
<gene>
    <name evidence="4" type="ORF">NG99_24400</name>
</gene>
<dbReference type="GO" id="GO:0044097">
    <property type="term" value="P:secretion by the type IV secretion system"/>
    <property type="evidence" value="ECO:0007669"/>
    <property type="project" value="InterPro"/>
</dbReference>
<evidence type="ECO:0000313" key="4">
    <source>
        <dbReference type="EMBL" id="KGT87020.1"/>
    </source>
</evidence>
<dbReference type="Gene3D" id="3.40.50.300">
    <property type="entry name" value="P-loop containing nucleotide triphosphate hydrolases"/>
    <property type="match status" value="1"/>
</dbReference>
<feature type="domain" description="Bacterial type II secretion system protein E" evidence="3">
    <location>
        <begin position="159"/>
        <end position="286"/>
    </location>
</feature>
<dbReference type="InterPro" id="IPR014155">
    <property type="entry name" value="VirB11"/>
</dbReference>
<dbReference type="RefSeq" id="WP_034898768.1">
    <property type="nucleotide sequence ID" value="NZ_JRUQ01000080.1"/>
</dbReference>
<reference evidence="4 5" key="1">
    <citation type="submission" date="2014-10" db="EMBL/GenBank/DDBJ databases">
        <title>Genome sequence of Erwinia typographi M043b.</title>
        <authorList>
            <person name="Chan K.-G."/>
            <person name="Tan W.-S."/>
        </authorList>
    </citation>
    <scope>NUCLEOTIDE SEQUENCE [LARGE SCALE GENOMIC DNA]</scope>
    <source>
        <strain evidence="4 5">M043b</strain>
    </source>
</reference>
<dbReference type="GO" id="GO:0016887">
    <property type="term" value="F:ATP hydrolysis activity"/>
    <property type="evidence" value="ECO:0007669"/>
    <property type="project" value="InterPro"/>
</dbReference>
<proteinExistence type="inferred from homology"/>
<dbReference type="AlphaFoldDB" id="A0A0A3YK84"/>
<keyword evidence="5" id="KW-1185">Reference proteome</keyword>
<dbReference type="Pfam" id="PF00437">
    <property type="entry name" value="T2SSE"/>
    <property type="match status" value="1"/>
</dbReference>
<dbReference type="PANTHER" id="PTHR30486">
    <property type="entry name" value="TWITCHING MOTILITY PROTEIN PILT"/>
    <property type="match status" value="1"/>
</dbReference>
<protein>
    <recommendedName>
        <fullName evidence="2">Type IV secretion system protein</fullName>
    </recommendedName>
</protein>
<dbReference type="GO" id="GO:0005524">
    <property type="term" value="F:ATP binding"/>
    <property type="evidence" value="ECO:0007669"/>
    <property type="project" value="UniProtKB-UniRule"/>
</dbReference>
<keyword evidence="2" id="KW-0547">Nucleotide-binding</keyword>
<dbReference type="GO" id="GO:0043684">
    <property type="term" value="C:type IV secretion system complex"/>
    <property type="evidence" value="ECO:0007669"/>
    <property type="project" value="UniProtKB-UniRule"/>
</dbReference>
<evidence type="ECO:0000259" key="3">
    <source>
        <dbReference type="Pfam" id="PF00437"/>
    </source>
</evidence>
<dbReference type="InterPro" id="IPR001482">
    <property type="entry name" value="T2SS/T4SS_dom"/>
</dbReference>
<comment type="function">
    <text evidence="2">Part of the Type IV secretion system.</text>
</comment>
<sequence>MVSNISLDRLQKRLFGDFLALDSLTEIAVNRPGELFTKIRGQWEKHTVPITLGDCSIFATALANFQKDHIDDTSPVLSATLESGERCQVVMPPASERGTVSITIRKPSLIQIPHQSYIDGGFYDRVMGKEKTSNHDDELLRLYNAGELPTFMEKCVEYGKTIIIVGGTGSGKTTYLKTMIGYIPVNLRLVTIEDNPETHFYGHENYVHLFYPADAGEKAIVTPASLVRANYRMNPDRILLAEIRGGEAWDCLKVIGSGHEGLISSLHAGSAEEAVSGLVERCYQNRECQNMPYSVLLRKVLNSVDVIASIDVNGEVRRMGDIYYKPVHRAGIMETFRNETF</sequence>
<dbReference type="CDD" id="cd01130">
    <property type="entry name" value="VirB11-like_ATPase"/>
    <property type="match status" value="1"/>
</dbReference>
<organism evidence="4 5">
    <name type="scientific">Erwinia typographi</name>
    <dbReference type="NCBI Taxonomy" id="371042"/>
    <lineage>
        <taxon>Bacteria</taxon>
        <taxon>Pseudomonadati</taxon>
        <taxon>Pseudomonadota</taxon>
        <taxon>Gammaproteobacteria</taxon>
        <taxon>Enterobacterales</taxon>
        <taxon>Erwiniaceae</taxon>
        <taxon>Erwinia</taxon>
    </lineage>
</organism>
<dbReference type="InterPro" id="IPR027417">
    <property type="entry name" value="P-loop_NTPase"/>
</dbReference>
<dbReference type="eggNOG" id="COG0630">
    <property type="taxonomic scope" value="Bacteria"/>
</dbReference>
<dbReference type="InterPro" id="IPR050921">
    <property type="entry name" value="T4SS_GSP_E_ATPase"/>
</dbReference>
<evidence type="ECO:0000256" key="2">
    <source>
        <dbReference type="RuleBase" id="RU366071"/>
    </source>
</evidence>
<dbReference type="PANTHER" id="PTHR30486:SF6">
    <property type="entry name" value="TYPE IV PILUS RETRACTATION ATPASE PILT"/>
    <property type="match status" value="1"/>
</dbReference>